<keyword evidence="6 10" id="KW-0547">Nucleotide-binding</keyword>
<evidence type="ECO:0000256" key="8">
    <source>
        <dbReference type="ARBA" id="ARBA00023027"/>
    </source>
</evidence>
<keyword evidence="7 10" id="KW-0067">ATP-binding</keyword>
<dbReference type="EMBL" id="JABAFG010000015">
    <property type="protein sequence ID" value="NME28801.1"/>
    <property type="molecule type" value="Genomic_DNA"/>
</dbReference>
<comment type="similarity">
    <text evidence="10">Belongs to the NadD family.</text>
</comment>
<dbReference type="NCBIfam" id="NF000840">
    <property type="entry name" value="PRK00071.1-3"/>
    <property type="match status" value="1"/>
</dbReference>
<dbReference type="InterPro" id="IPR004821">
    <property type="entry name" value="Cyt_trans-like"/>
</dbReference>
<reference evidence="12 13" key="1">
    <citation type="submission" date="2020-04" db="EMBL/GenBank/DDBJ databases">
        <authorList>
            <person name="Hitch T.C.A."/>
            <person name="Wylensek D."/>
            <person name="Clavel T."/>
        </authorList>
    </citation>
    <scope>NUCLEOTIDE SEQUENCE [LARGE SCALE GENOMIC DNA]</scope>
    <source>
        <strain evidence="12 13">Oil-RF-744-FAT-WT-6-1</strain>
    </source>
</reference>
<dbReference type="HAMAP" id="MF_00244">
    <property type="entry name" value="NaMN_adenylyltr"/>
    <property type="match status" value="1"/>
</dbReference>
<organism evidence="12 13">
    <name type="scientific">Megasphaera hexanoica</name>
    <dbReference type="NCBI Taxonomy" id="1675036"/>
    <lineage>
        <taxon>Bacteria</taxon>
        <taxon>Bacillati</taxon>
        <taxon>Bacillota</taxon>
        <taxon>Negativicutes</taxon>
        <taxon>Veillonellales</taxon>
        <taxon>Veillonellaceae</taxon>
        <taxon>Megasphaera</taxon>
    </lineage>
</organism>
<dbReference type="InterPro" id="IPR005248">
    <property type="entry name" value="NadD/NMNAT"/>
</dbReference>
<evidence type="ECO:0000256" key="7">
    <source>
        <dbReference type="ARBA" id="ARBA00022840"/>
    </source>
</evidence>
<dbReference type="Pfam" id="PF01467">
    <property type="entry name" value="CTP_transf_like"/>
    <property type="match status" value="1"/>
</dbReference>
<evidence type="ECO:0000256" key="3">
    <source>
        <dbReference type="ARBA" id="ARBA00022642"/>
    </source>
</evidence>
<dbReference type="EC" id="2.7.7.18" evidence="10"/>
<evidence type="ECO:0000256" key="5">
    <source>
        <dbReference type="ARBA" id="ARBA00022695"/>
    </source>
</evidence>
<dbReference type="UniPathway" id="UPA00253">
    <property type="reaction ID" value="UER00332"/>
</dbReference>
<keyword evidence="8 10" id="KW-0520">NAD</keyword>
<evidence type="ECO:0000256" key="10">
    <source>
        <dbReference type="HAMAP-Rule" id="MF_00244"/>
    </source>
</evidence>
<keyword evidence="3 10" id="KW-0662">Pyridine nucleotide biosynthesis</keyword>
<feature type="domain" description="Cytidyltransferase-like" evidence="11">
    <location>
        <begin position="8"/>
        <end position="174"/>
    </location>
</feature>
<dbReference type="PANTHER" id="PTHR39321">
    <property type="entry name" value="NICOTINATE-NUCLEOTIDE ADENYLYLTRANSFERASE-RELATED"/>
    <property type="match status" value="1"/>
</dbReference>
<accession>A0A848BR08</accession>
<protein>
    <recommendedName>
        <fullName evidence="10">Probable nicotinate-nucleotide adenylyltransferase</fullName>
        <ecNumber evidence="10">2.7.7.18</ecNumber>
    </recommendedName>
    <alternativeName>
        <fullName evidence="10">Deamido-NAD(+) diphosphorylase</fullName>
    </alternativeName>
    <alternativeName>
        <fullName evidence="10">Deamido-NAD(+) pyrophosphorylase</fullName>
    </alternativeName>
    <alternativeName>
        <fullName evidence="10">Nicotinate mononucleotide adenylyltransferase</fullName>
        <shortName evidence="10">NaMN adenylyltransferase</shortName>
    </alternativeName>
</protein>
<dbReference type="GO" id="GO:0009435">
    <property type="term" value="P:NAD+ biosynthetic process"/>
    <property type="evidence" value="ECO:0007669"/>
    <property type="project" value="UniProtKB-UniRule"/>
</dbReference>
<sequence>MEITRLGVMGGTFNPIHLGHLMIAEEAREAYSLDRVLFIPSYITPHKEVHGATAQQRLEMTRLATADNPYFTVSDMEIRRRGPSYTLDTLRFLKKLYGPSHELYFISGTDTIQDLPNWNHPEDILRLCHFIGATRPDGTEAIMPVVRHFGSLGHHILKLSVPTMELSSTELRRRIREGRSIRYMIPRAVADYIRKNGIYQCTAQR</sequence>
<dbReference type="PANTHER" id="PTHR39321:SF3">
    <property type="entry name" value="PHOSPHOPANTETHEINE ADENYLYLTRANSFERASE"/>
    <property type="match status" value="1"/>
</dbReference>
<gene>
    <name evidence="10" type="primary">nadD</name>
    <name evidence="12" type="ORF">HF872_09250</name>
</gene>
<dbReference type="AlphaFoldDB" id="A0A848BR08"/>
<dbReference type="GO" id="GO:0004515">
    <property type="term" value="F:nicotinate-nucleotide adenylyltransferase activity"/>
    <property type="evidence" value="ECO:0007669"/>
    <property type="project" value="UniProtKB-UniRule"/>
</dbReference>
<dbReference type="Proteomes" id="UP000591071">
    <property type="component" value="Unassembled WGS sequence"/>
</dbReference>
<comment type="catalytic activity">
    <reaction evidence="9 10">
        <text>nicotinate beta-D-ribonucleotide + ATP + H(+) = deamido-NAD(+) + diphosphate</text>
        <dbReference type="Rhea" id="RHEA:22860"/>
        <dbReference type="ChEBI" id="CHEBI:15378"/>
        <dbReference type="ChEBI" id="CHEBI:30616"/>
        <dbReference type="ChEBI" id="CHEBI:33019"/>
        <dbReference type="ChEBI" id="CHEBI:57502"/>
        <dbReference type="ChEBI" id="CHEBI:58437"/>
        <dbReference type="EC" id="2.7.7.18"/>
    </reaction>
</comment>
<comment type="pathway">
    <text evidence="2 10">Cofactor biosynthesis; NAD(+) biosynthesis; deamido-NAD(+) from nicotinate D-ribonucleotide: step 1/1.</text>
</comment>
<dbReference type="CDD" id="cd02165">
    <property type="entry name" value="NMNAT"/>
    <property type="match status" value="1"/>
</dbReference>
<evidence type="ECO:0000256" key="9">
    <source>
        <dbReference type="ARBA" id="ARBA00048721"/>
    </source>
</evidence>
<evidence type="ECO:0000256" key="6">
    <source>
        <dbReference type="ARBA" id="ARBA00022741"/>
    </source>
</evidence>
<evidence type="ECO:0000259" key="11">
    <source>
        <dbReference type="Pfam" id="PF01467"/>
    </source>
</evidence>
<comment type="function">
    <text evidence="1 10">Catalyzes the reversible adenylation of nicotinate mononucleotide (NaMN) to nicotinic acid adenine dinucleotide (NaAD).</text>
</comment>
<proteinExistence type="inferred from homology"/>
<keyword evidence="4 10" id="KW-0808">Transferase</keyword>
<comment type="caution">
    <text evidence="12">The sequence shown here is derived from an EMBL/GenBank/DDBJ whole genome shotgun (WGS) entry which is preliminary data.</text>
</comment>
<evidence type="ECO:0000256" key="2">
    <source>
        <dbReference type="ARBA" id="ARBA00005019"/>
    </source>
</evidence>
<evidence type="ECO:0000313" key="12">
    <source>
        <dbReference type="EMBL" id="NME28801.1"/>
    </source>
</evidence>
<evidence type="ECO:0000313" key="13">
    <source>
        <dbReference type="Proteomes" id="UP000591071"/>
    </source>
</evidence>
<dbReference type="GO" id="GO:0005524">
    <property type="term" value="F:ATP binding"/>
    <property type="evidence" value="ECO:0007669"/>
    <property type="project" value="UniProtKB-KW"/>
</dbReference>
<dbReference type="NCBIfam" id="TIGR00482">
    <property type="entry name" value="nicotinate (nicotinamide) nucleotide adenylyltransferase"/>
    <property type="match status" value="1"/>
</dbReference>
<dbReference type="RefSeq" id="WP_059075829.1">
    <property type="nucleotide sequence ID" value="NZ_JABAFG010000015.1"/>
</dbReference>
<evidence type="ECO:0000256" key="4">
    <source>
        <dbReference type="ARBA" id="ARBA00022679"/>
    </source>
</evidence>
<dbReference type="SUPFAM" id="SSF52374">
    <property type="entry name" value="Nucleotidylyl transferase"/>
    <property type="match status" value="1"/>
</dbReference>
<dbReference type="InterPro" id="IPR014729">
    <property type="entry name" value="Rossmann-like_a/b/a_fold"/>
</dbReference>
<dbReference type="Gene3D" id="3.40.50.620">
    <property type="entry name" value="HUPs"/>
    <property type="match status" value="1"/>
</dbReference>
<keyword evidence="5 10" id="KW-0548">Nucleotidyltransferase</keyword>
<name>A0A848BR08_9FIRM</name>
<evidence type="ECO:0000256" key="1">
    <source>
        <dbReference type="ARBA" id="ARBA00002324"/>
    </source>
</evidence>
<dbReference type="NCBIfam" id="TIGR00125">
    <property type="entry name" value="cyt_tran_rel"/>
    <property type="match status" value="1"/>
</dbReference>